<feature type="region of interest" description="Disordered" evidence="1">
    <location>
        <begin position="1"/>
        <end position="39"/>
    </location>
</feature>
<name>A0AAC9MYE9_9PSEU</name>
<gene>
    <name evidence="2" type="ORF">TL08_12875</name>
</gene>
<feature type="compositionally biased region" description="Pro residues" evidence="1">
    <location>
        <begin position="7"/>
        <end position="20"/>
    </location>
</feature>
<protein>
    <submittedName>
        <fullName evidence="2">Uncharacterized protein</fullName>
    </submittedName>
</protein>
<keyword evidence="3" id="KW-1185">Reference proteome</keyword>
<accession>A0AAC9MYE9</accession>
<evidence type="ECO:0000313" key="3">
    <source>
        <dbReference type="Proteomes" id="UP000095210"/>
    </source>
</evidence>
<reference evidence="3" key="1">
    <citation type="submission" date="2016-03" db="EMBL/GenBank/DDBJ databases">
        <title>Complete genome sequence of the type strain Actinoalloteichus hymeniacidonis DSM 45092.</title>
        <authorList>
            <person name="Schaffert L."/>
            <person name="Albersmeier A."/>
            <person name="Winkler A."/>
            <person name="Kalinowski J."/>
            <person name="Zotchev S."/>
            <person name="Ruckert C."/>
        </authorList>
    </citation>
    <scope>NUCLEOTIDE SEQUENCE [LARGE SCALE GENOMIC DNA]</scope>
    <source>
        <strain evidence="3">HPA177(T) (DSM 45092(T))</strain>
    </source>
</reference>
<sequence length="39" mass="3889">MSRTVPANPPTPASSPPGPDPAIAVGTPGRPLARKAVQE</sequence>
<dbReference type="Proteomes" id="UP000095210">
    <property type="component" value="Chromosome"/>
</dbReference>
<proteinExistence type="predicted"/>
<dbReference type="KEGG" id="ahm:TL08_12875"/>
<evidence type="ECO:0000313" key="2">
    <source>
        <dbReference type="EMBL" id="AOS63389.1"/>
    </source>
</evidence>
<organism evidence="2 3">
    <name type="scientific">Actinoalloteichus hymeniacidonis</name>
    <dbReference type="NCBI Taxonomy" id="340345"/>
    <lineage>
        <taxon>Bacteria</taxon>
        <taxon>Bacillati</taxon>
        <taxon>Actinomycetota</taxon>
        <taxon>Actinomycetes</taxon>
        <taxon>Pseudonocardiales</taxon>
        <taxon>Pseudonocardiaceae</taxon>
        <taxon>Actinoalloteichus</taxon>
    </lineage>
</organism>
<evidence type="ECO:0000256" key="1">
    <source>
        <dbReference type="SAM" id="MobiDB-lite"/>
    </source>
</evidence>
<dbReference type="EMBL" id="CP014859">
    <property type="protein sequence ID" value="AOS63389.1"/>
    <property type="molecule type" value="Genomic_DNA"/>
</dbReference>
<dbReference type="AlphaFoldDB" id="A0AAC9MYE9"/>